<protein>
    <submittedName>
        <fullName evidence="2">Uncharacterized protein</fullName>
    </submittedName>
</protein>
<feature type="transmembrane region" description="Helical" evidence="1">
    <location>
        <begin position="167"/>
        <end position="185"/>
    </location>
</feature>
<reference evidence="2" key="1">
    <citation type="submission" date="2023-05" db="EMBL/GenBank/DDBJ databases">
        <title>Whole genome sequence of Commensalibacter sp.</title>
        <authorList>
            <person name="Charoenyingcharoen P."/>
            <person name="Yukphan P."/>
        </authorList>
    </citation>
    <scope>NUCLEOTIDE SEQUENCE</scope>
    <source>
        <strain evidence="2">TBRC 10068</strain>
    </source>
</reference>
<proteinExistence type="predicted"/>
<evidence type="ECO:0000313" key="2">
    <source>
        <dbReference type="EMBL" id="MDI2113100.1"/>
    </source>
</evidence>
<dbReference type="RefSeq" id="WP_281462719.1">
    <property type="nucleotide sequence ID" value="NZ_JASBAN010000001.1"/>
</dbReference>
<accession>A0ABT6Q9W0</accession>
<dbReference type="EMBL" id="JASBAN010000001">
    <property type="protein sequence ID" value="MDI2113100.1"/>
    <property type="molecule type" value="Genomic_DNA"/>
</dbReference>
<feature type="transmembrane region" description="Helical" evidence="1">
    <location>
        <begin position="39"/>
        <end position="60"/>
    </location>
</feature>
<name>A0ABT6Q9W0_9PROT</name>
<keyword evidence="1" id="KW-0812">Transmembrane</keyword>
<comment type="caution">
    <text evidence="2">The sequence shown here is derived from an EMBL/GenBank/DDBJ whole genome shotgun (WGS) entry which is preliminary data.</text>
</comment>
<organism evidence="2 3">
    <name type="scientific">Commensalibacter nepenthis</name>
    <dbReference type="NCBI Taxonomy" id="3043872"/>
    <lineage>
        <taxon>Bacteria</taxon>
        <taxon>Pseudomonadati</taxon>
        <taxon>Pseudomonadota</taxon>
        <taxon>Alphaproteobacteria</taxon>
        <taxon>Acetobacterales</taxon>
        <taxon>Acetobacteraceae</taxon>
    </lineage>
</organism>
<evidence type="ECO:0000313" key="3">
    <source>
        <dbReference type="Proteomes" id="UP001431775"/>
    </source>
</evidence>
<gene>
    <name evidence="2" type="ORF">QJV33_07365</name>
</gene>
<sequence length="250" mass="29717">MVKLFFNEYNLKARCIPVIIACFPILALLASFLDLNKFLIANSIVVIIFSVIIIFLLSLYARSKGKQLEKDLVKEWNGWPTTRFLRHGDQTINKIEKQKIYQIIKENLTDKIPTEDEEKNSPEEADKQYNIIVNTLRMKTRGEEYYILLYENISYGFFRNSFALKKISLSISIFIMIGLFIMFFQNNPYHFCDFKNFISYLFIVKLSFNLTFILTIMMFFYWCFAITKKNVKKYADRYALALINTVYQIW</sequence>
<keyword evidence="1" id="KW-0472">Membrane</keyword>
<keyword evidence="3" id="KW-1185">Reference proteome</keyword>
<dbReference type="Proteomes" id="UP001431775">
    <property type="component" value="Unassembled WGS sequence"/>
</dbReference>
<feature type="transmembrane region" description="Helical" evidence="1">
    <location>
        <begin position="197"/>
        <end position="224"/>
    </location>
</feature>
<keyword evidence="1" id="KW-1133">Transmembrane helix</keyword>
<feature type="transmembrane region" description="Helical" evidence="1">
    <location>
        <begin position="12"/>
        <end position="33"/>
    </location>
</feature>
<evidence type="ECO:0000256" key="1">
    <source>
        <dbReference type="SAM" id="Phobius"/>
    </source>
</evidence>